<dbReference type="Pfam" id="PF05305">
    <property type="entry name" value="DUF732"/>
    <property type="match status" value="1"/>
</dbReference>
<evidence type="ECO:0000313" key="3">
    <source>
        <dbReference type="EMBL" id="MCP9275442.1"/>
    </source>
</evidence>
<dbReference type="RefSeq" id="WP_255063287.1">
    <property type="nucleotide sequence ID" value="NZ_JANDBD010000011.1"/>
</dbReference>
<evidence type="ECO:0000259" key="2">
    <source>
        <dbReference type="Pfam" id="PF05305"/>
    </source>
</evidence>
<dbReference type="Proteomes" id="UP001651690">
    <property type="component" value="Unassembled WGS sequence"/>
</dbReference>
<gene>
    <name evidence="3" type="ORF">NM203_24950</name>
</gene>
<dbReference type="InterPro" id="IPR007969">
    <property type="entry name" value="DUF732"/>
</dbReference>
<feature type="chain" id="PRO_5046310281" evidence="1">
    <location>
        <begin position="34"/>
        <end position="109"/>
    </location>
</feature>
<keyword evidence="4" id="KW-1185">Reference proteome</keyword>
<keyword evidence="1" id="KW-0732">Signal</keyword>
<dbReference type="EMBL" id="JANDBD010000011">
    <property type="protein sequence ID" value="MCP9275442.1"/>
    <property type="molecule type" value="Genomic_DNA"/>
</dbReference>
<sequence length="109" mass="11112">MIRTTRLASFAVTALAAAGLTTSALIGAGAASAGTVDDLFLEDVANVGIAYDTASGAINDGQLVCQRLDEGADPDDILADYRAASPELTVRQAKGFIVAAATAYCPEYL</sequence>
<name>A0ABT1MCD4_9MYCO</name>
<evidence type="ECO:0000256" key="1">
    <source>
        <dbReference type="SAM" id="SignalP"/>
    </source>
</evidence>
<reference evidence="3 4" key="1">
    <citation type="submission" date="2022-06" db="EMBL/GenBank/DDBJ databases">
        <title>Mycolicibacterium sp. CAU 1645 isolated from seawater.</title>
        <authorList>
            <person name="Kim W."/>
        </authorList>
    </citation>
    <scope>NUCLEOTIDE SEQUENCE [LARGE SCALE GENOMIC DNA]</scope>
    <source>
        <strain evidence="3 4">CAU 1645</strain>
    </source>
</reference>
<accession>A0ABT1MCD4</accession>
<feature type="domain" description="DUF732" evidence="2">
    <location>
        <begin position="37"/>
        <end position="107"/>
    </location>
</feature>
<organism evidence="3 4">
    <name type="scientific">Mycolicibacterium arenosum</name>
    <dbReference type="NCBI Taxonomy" id="2952157"/>
    <lineage>
        <taxon>Bacteria</taxon>
        <taxon>Bacillati</taxon>
        <taxon>Actinomycetota</taxon>
        <taxon>Actinomycetes</taxon>
        <taxon>Mycobacteriales</taxon>
        <taxon>Mycobacteriaceae</taxon>
        <taxon>Mycolicibacterium</taxon>
    </lineage>
</organism>
<comment type="caution">
    <text evidence="3">The sequence shown here is derived from an EMBL/GenBank/DDBJ whole genome shotgun (WGS) entry which is preliminary data.</text>
</comment>
<protein>
    <submittedName>
        <fullName evidence="3">DUF732 domain-containing protein</fullName>
    </submittedName>
</protein>
<proteinExistence type="predicted"/>
<feature type="signal peptide" evidence="1">
    <location>
        <begin position="1"/>
        <end position="33"/>
    </location>
</feature>
<evidence type="ECO:0000313" key="4">
    <source>
        <dbReference type="Proteomes" id="UP001651690"/>
    </source>
</evidence>